<evidence type="ECO:0000256" key="1">
    <source>
        <dbReference type="SAM" id="MobiDB-lite"/>
    </source>
</evidence>
<dbReference type="SUPFAM" id="SSF55781">
    <property type="entry name" value="GAF domain-like"/>
    <property type="match status" value="1"/>
</dbReference>
<dbReference type="Pfam" id="PF01590">
    <property type="entry name" value="GAF"/>
    <property type="match status" value="1"/>
</dbReference>
<feature type="domain" description="GAF" evidence="2">
    <location>
        <begin position="23"/>
        <end position="102"/>
    </location>
</feature>
<dbReference type="InterPro" id="IPR029016">
    <property type="entry name" value="GAF-like_dom_sf"/>
</dbReference>
<dbReference type="Gene3D" id="3.30.450.40">
    <property type="match status" value="1"/>
</dbReference>
<reference evidence="4" key="1">
    <citation type="journal article" date="2013" name="Genome Announc.">
        <title>Draft Genome Sequence of Streptomyces bottropensis ATCC 25435, a Bottromycin-Producing Actinomycete.</title>
        <authorList>
            <person name="Zhang H."/>
            <person name="Zhou W."/>
            <person name="Zhuang Y."/>
            <person name="Liang X."/>
            <person name="Liu T."/>
        </authorList>
    </citation>
    <scope>NUCLEOTIDE SEQUENCE [LARGE SCALE GENOMIC DNA]</scope>
    <source>
        <strain evidence="4">ATCC 25435</strain>
    </source>
</reference>
<gene>
    <name evidence="3" type="ORF">SBD_0921</name>
</gene>
<evidence type="ECO:0000313" key="3">
    <source>
        <dbReference type="EMBL" id="EMF58249.1"/>
    </source>
</evidence>
<dbReference type="Proteomes" id="UP000030760">
    <property type="component" value="Unassembled WGS sequence"/>
</dbReference>
<proteinExistence type="predicted"/>
<evidence type="ECO:0000259" key="2">
    <source>
        <dbReference type="Pfam" id="PF01590"/>
    </source>
</evidence>
<protein>
    <recommendedName>
        <fullName evidence="2">GAF domain-containing protein</fullName>
    </recommendedName>
</protein>
<feature type="region of interest" description="Disordered" evidence="1">
    <location>
        <begin position="116"/>
        <end position="151"/>
    </location>
</feature>
<evidence type="ECO:0000313" key="4">
    <source>
        <dbReference type="Proteomes" id="UP000030760"/>
    </source>
</evidence>
<accession>M3G108</accession>
<sequence>MNRGLQLAQAFVALSDTYAAEFDPLRLCHRLVLTCRDLLDTDAAAVMIADARGSLRAMAATDEDAAFAELAQTRTGPGPCMDCFRAEEPVSVADMAAEHAGPRGDDALHARDDVVTAGRFGRPVHQSERRRGPARGARPPRPGVPPAGAAG</sequence>
<name>M3G108_9ACTN</name>
<dbReference type="InterPro" id="IPR003018">
    <property type="entry name" value="GAF"/>
</dbReference>
<organism evidence="3 4">
    <name type="scientific">Streptomyces bottropensis ATCC 25435</name>
    <dbReference type="NCBI Taxonomy" id="1054862"/>
    <lineage>
        <taxon>Bacteria</taxon>
        <taxon>Bacillati</taxon>
        <taxon>Actinomycetota</taxon>
        <taxon>Actinomycetes</taxon>
        <taxon>Kitasatosporales</taxon>
        <taxon>Streptomycetaceae</taxon>
        <taxon>Streptomyces</taxon>
    </lineage>
</organism>
<dbReference type="EMBL" id="KB405056">
    <property type="protein sequence ID" value="EMF58249.1"/>
    <property type="molecule type" value="Genomic_DNA"/>
</dbReference>
<dbReference type="AlphaFoldDB" id="M3G108"/>